<feature type="region of interest" description="Disordered" evidence="16">
    <location>
        <begin position="962"/>
        <end position="1383"/>
    </location>
</feature>
<dbReference type="FunCoup" id="A0A067M417">
    <property type="interactions" value="423"/>
</dbReference>
<feature type="compositionally biased region" description="Low complexity" evidence="16">
    <location>
        <begin position="1035"/>
        <end position="1064"/>
    </location>
</feature>
<feature type="repeat" description="WD" evidence="15">
    <location>
        <begin position="122"/>
        <end position="164"/>
    </location>
</feature>
<keyword evidence="13" id="KW-0968">Cytoplasmic vesicle</keyword>
<keyword evidence="9" id="KW-0256">Endoplasmic reticulum</keyword>
<dbReference type="Gene3D" id="2.130.10.10">
    <property type="entry name" value="YVTN repeat-like/Quinoprotein amine dehydrogenase"/>
    <property type="match status" value="1"/>
</dbReference>
<dbReference type="GO" id="GO:0007029">
    <property type="term" value="P:endoplasmic reticulum organization"/>
    <property type="evidence" value="ECO:0007669"/>
    <property type="project" value="TreeGrafter"/>
</dbReference>
<dbReference type="InterPro" id="IPR019775">
    <property type="entry name" value="WD40_repeat_CS"/>
</dbReference>
<dbReference type="InParanoid" id="A0A067M417"/>
<evidence type="ECO:0000256" key="2">
    <source>
        <dbReference type="ARBA" id="ARBA00004397"/>
    </source>
</evidence>
<dbReference type="GO" id="GO:0030127">
    <property type="term" value="C:COPII vesicle coat"/>
    <property type="evidence" value="ECO:0007669"/>
    <property type="project" value="TreeGrafter"/>
</dbReference>
<evidence type="ECO:0000256" key="6">
    <source>
        <dbReference type="ARBA" id="ARBA00022448"/>
    </source>
</evidence>
<evidence type="ECO:0000256" key="4">
    <source>
        <dbReference type="ARBA" id="ARBA00013507"/>
    </source>
</evidence>
<keyword evidence="10" id="KW-0931">ER-Golgi transport</keyword>
<keyword evidence="7 15" id="KW-0853">WD repeat</keyword>
<organism evidence="18 19">
    <name type="scientific">Botryobasidium botryosum (strain FD-172 SS1)</name>
    <dbReference type="NCBI Taxonomy" id="930990"/>
    <lineage>
        <taxon>Eukaryota</taxon>
        <taxon>Fungi</taxon>
        <taxon>Dikarya</taxon>
        <taxon>Basidiomycota</taxon>
        <taxon>Agaricomycotina</taxon>
        <taxon>Agaricomycetes</taxon>
        <taxon>Cantharellales</taxon>
        <taxon>Botryobasidiaceae</taxon>
        <taxon>Botryobasidium</taxon>
    </lineage>
</organism>
<evidence type="ECO:0000256" key="14">
    <source>
        <dbReference type="ARBA" id="ARBA00025471"/>
    </source>
</evidence>
<evidence type="ECO:0000256" key="5">
    <source>
        <dbReference type="ARBA" id="ARBA00021236"/>
    </source>
</evidence>
<evidence type="ECO:0000256" key="9">
    <source>
        <dbReference type="ARBA" id="ARBA00022824"/>
    </source>
</evidence>
<feature type="compositionally biased region" description="Pro residues" evidence="16">
    <location>
        <begin position="995"/>
        <end position="1007"/>
    </location>
</feature>
<comment type="subcellular location">
    <subcellularLocation>
        <location evidence="1">Cytoplasmic vesicle</location>
        <location evidence="1">COPII-coated vesicle membrane</location>
        <topology evidence="1">Peripheral membrane protein</topology>
        <orientation evidence="1">Cytoplasmic side</orientation>
    </subcellularLocation>
    <subcellularLocation>
        <location evidence="2">Endoplasmic reticulum membrane</location>
        <topology evidence="2">Peripheral membrane protein</topology>
        <orientation evidence="2">Cytoplasmic side</orientation>
    </subcellularLocation>
</comment>
<evidence type="ECO:0000256" key="8">
    <source>
        <dbReference type="ARBA" id="ARBA00022737"/>
    </source>
</evidence>
<keyword evidence="8" id="KW-0677">Repeat</keyword>
<feature type="compositionally biased region" description="Acidic residues" evidence="16">
    <location>
        <begin position="558"/>
        <end position="568"/>
    </location>
</feature>
<keyword evidence="12" id="KW-0472">Membrane</keyword>
<dbReference type="InterPro" id="IPR015943">
    <property type="entry name" value="WD40/YVTN_repeat-like_dom_sf"/>
</dbReference>
<comment type="function">
    <text evidence="14">Component of the coat protein complex II (COPII) which promotes the formation of transport vesicles from the endoplasmic reticulum (ER). The coat has two main functions, the physical deformation of the endoplasmic reticulum membrane into vesicles and the selection of cargo molecules.</text>
</comment>
<dbReference type="InterPro" id="IPR009917">
    <property type="entry name" value="SRA1/Sec31"/>
</dbReference>
<evidence type="ECO:0000256" key="15">
    <source>
        <dbReference type="PROSITE-ProRule" id="PRU00221"/>
    </source>
</evidence>
<dbReference type="Gene3D" id="1.25.40.1030">
    <property type="match status" value="1"/>
</dbReference>
<evidence type="ECO:0000256" key="7">
    <source>
        <dbReference type="ARBA" id="ARBA00022574"/>
    </source>
</evidence>
<dbReference type="InterPro" id="IPR001680">
    <property type="entry name" value="WD40_rpt"/>
</dbReference>
<feature type="compositionally biased region" description="Polar residues" evidence="16">
    <location>
        <begin position="1016"/>
        <end position="1025"/>
    </location>
</feature>
<dbReference type="Pfam" id="PF00400">
    <property type="entry name" value="WD40"/>
    <property type="match status" value="2"/>
</dbReference>
<comment type="similarity">
    <text evidence="3">Belongs to the WD repeat SEC31 family.</text>
</comment>
<protein>
    <recommendedName>
        <fullName evidence="5">Protein transport protein SEC31</fullName>
    </recommendedName>
    <alternativeName>
        <fullName evidence="4">Protein transport protein sec31</fullName>
    </alternativeName>
</protein>
<evidence type="ECO:0000256" key="16">
    <source>
        <dbReference type="SAM" id="MobiDB-lite"/>
    </source>
</evidence>
<feature type="domain" description="SRA1/Sec31" evidence="17">
    <location>
        <begin position="1348"/>
        <end position="1481"/>
    </location>
</feature>
<evidence type="ECO:0000256" key="12">
    <source>
        <dbReference type="ARBA" id="ARBA00023136"/>
    </source>
</evidence>
<dbReference type="SUPFAM" id="SSF50978">
    <property type="entry name" value="WD40 repeat-like"/>
    <property type="match status" value="1"/>
</dbReference>
<evidence type="ECO:0000256" key="10">
    <source>
        <dbReference type="ARBA" id="ARBA00022892"/>
    </source>
</evidence>
<keyword evidence="6" id="KW-0813">Transport</keyword>
<sequence>MKLKEIHRTSTFAWSPSVLPLLATGTVAGALDASFSNDSQLEIWDPDFLNKDDVHLGWESAPGPKGTVTISSRFNRLAWGYTDTTRPRGVIAAGMESGELSIWDPVKILETSDASESRIFAKTAHTGPVRALDFNPLQKNLLSSGAINGEIYVWDVNDPTTPHTPGTRSTKLEDVTALAWNNQVAHVLATSSSTGYTVVWDLRGKREAASLAYGGGAGTTGGLSTGPGNVMALGARRGMSDVAWHPDNATRLVTSSEDDVSPIIMVWDLRNARAPEKILTGHDKGVLSLSWCRQDPDLLLSCGKDNRTLCWNPQTSEIIGELPAANNWAFQVDWCPLNPELLATANFGGSIDIHSIQSTNEVSGAGDAVPQAASNDIFDLSGNASSSHGTLSLKQPPKWLRRPVSSTFGFGGKLVSVSNLENAQGQNQSRAVHLRTVVTEPVIIERVNQLKDAIESEKLNDFAEVRVRDVEAAQSVSEAESWKALVRLFRGNTRAEFLALLGFSKEEVAAQVAEAIKNVKFKSLNAAGREQTEEEDLGEGKPYEPVVSFVEPSHTPEPEFEGTEVPEDYSERHEATPSEFSMSATSDMTKGADADTAATEPSLFGDDLNVGTPQTDAAADFFSSMGTVRNPRLENIIPHHNYLPDSSVAATIGSRASSVTSETLKSNTFKIYPNDESEVDRLLTKSLVLGDFESAVSLCLSSERFADAILLAAKGGEDLLQRTQKVYFERKSSSLPYLRLFQSVVTSDLVDVVQNADLREWREIFVVVCTFAKEDEFASLIKQLGERLEFQYAVAKTADVDDALVLAQEFRKNAVLCYLASGKLDKMVNIWVEELREDEIAGSSLAEDSAVSGTSRYTSHSQALQTFIEKVTVFRAATNYVDADLAPSTEPVPEGATRQYNLASLYDRYYEYADLLAAQGLLAEAIKYVALTPEDYQGQSTVGGTDYAFGIARDRFLQAAGASSGPTSTAAAAKPAAPRGGPTAYGGYNTTYAAPPAPAPSQQPPKPTYAAYAPNGSASTSSNSWAPVGGPAPPSQKAYQPPYQQQQQPSYQPTASPYAPAAPANLYGGNYSGPTYQPQPPPLAGSQFSIPPPPSIMDTPGHGAPLAPPPPPKKKDTGGWNDAPVVEPTRKATSGANARPAPITSPFVSAAPLGGSAPGTPYSPGQSAQPLPPPPRGSTRTPSQGPLPPPPRAGSAQPIHGPHHAPFHPGPPGSQFARPPSAGPYPPARTFSPLGPGGPSGPPQFQPSHQFAPPHHPPPPGAGPPQPRQGPPQGPPPPSQFRGPPPPSGQGPYGHPTPPPGPPGPYNQPPPPGPSGGYGPNPGARPGPPPNSGNPQQPPPGPPGPPRGPGPQAAPPPPPPKAAAPPPTSTKYPPGDRSHIPDSDKFIFGILSNSLNRMKQTAPPQHARMVEDTERRLNMLFDLLNCETLPAPIVEQLGQLARAIEARDQPASLAIHLDLLTKGSRMADIGFWMAGVKRLIA</sequence>
<dbReference type="Pfam" id="PF07304">
    <property type="entry name" value="SRA1"/>
    <property type="match status" value="1"/>
</dbReference>
<dbReference type="SMART" id="SM00320">
    <property type="entry name" value="WD40"/>
    <property type="match status" value="5"/>
</dbReference>
<dbReference type="GO" id="GO:0015031">
    <property type="term" value="P:protein transport"/>
    <property type="evidence" value="ECO:0007669"/>
    <property type="project" value="UniProtKB-KW"/>
</dbReference>
<evidence type="ECO:0000256" key="1">
    <source>
        <dbReference type="ARBA" id="ARBA00004299"/>
    </source>
</evidence>
<evidence type="ECO:0000313" key="18">
    <source>
        <dbReference type="EMBL" id="KDQ10528.1"/>
    </source>
</evidence>
<gene>
    <name evidence="18" type="ORF">BOTBODRAFT_36224</name>
</gene>
<dbReference type="OrthoDB" id="542917at2759"/>
<dbReference type="FunFam" id="2.130.10.10:FF:000193">
    <property type="entry name" value="Protein transport protein SEC31, putative"/>
    <property type="match status" value="1"/>
</dbReference>
<keyword evidence="11" id="KW-0653">Protein transport</keyword>
<dbReference type="Proteomes" id="UP000027195">
    <property type="component" value="Unassembled WGS sequence"/>
</dbReference>
<feature type="repeat" description="WD" evidence="15">
    <location>
        <begin position="279"/>
        <end position="321"/>
    </location>
</feature>
<dbReference type="InterPro" id="IPR040251">
    <property type="entry name" value="SEC31-like"/>
</dbReference>
<dbReference type="Gene3D" id="1.20.940.10">
    <property type="entry name" value="Functional domain of the splicing factor Prp18"/>
    <property type="match status" value="1"/>
</dbReference>
<evidence type="ECO:0000259" key="17">
    <source>
        <dbReference type="Pfam" id="PF07304"/>
    </source>
</evidence>
<dbReference type="STRING" id="930990.A0A067M417"/>
<proteinExistence type="inferred from homology"/>
<evidence type="ECO:0000256" key="11">
    <source>
        <dbReference type="ARBA" id="ARBA00022927"/>
    </source>
</evidence>
<evidence type="ECO:0000313" key="19">
    <source>
        <dbReference type="Proteomes" id="UP000027195"/>
    </source>
</evidence>
<feature type="compositionally biased region" description="Pro residues" evidence="16">
    <location>
        <begin position="1254"/>
        <end position="1314"/>
    </location>
</feature>
<evidence type="ECO:0000256" key="3">
    <source>
        <dbReference type="ARBA" id="ARBA00009358"/>
    </source>
</evidence>
<evidence type="ECO:0000256" key="13">
    <source>
        <dbReference type="ARBA" id="ARBA00023329"/>
    </source>
</evidence>
<feature type="compositionally biased region" description="Low complexity" evidence="16">
    <location>
        <begin position="962"/>
        <end position="982"/>
    </location>
</feature>
<dbReference type="InterPro" id="IPR036322">
    <property type="entry name" value="WD40_repeat_dom_sf"/>
</dbReference>
<dbReference type="PROSITE" id="PS00678">
    <property type="entry name" value="WD_REPEATS_1"/>
    <property type="match status" value="1"/>
</dbReference>
<accession>A0A067M417</accession>
<dbReference type="GO" id="GO:0005789">
    <property type="term" value="C:endoplasmic reticulum membrane"/>
    <property type="evidence" value="ECO:0007669"/>
    <property type="project" value="UniProtKB-SubCell"/>
</dbReference>
<keyword evidence="19" id="KW-1185">Reference proteome</keyword>
<dbReference type="GO" id="GO:0005198">
    <property type="term" value="F:structural molecule activity"/>
    <property type="evidence" value="ECO:0007669"/>
    <property type="project" value="TreeGrafter"/>
</dbReference>
<feature type="compositionally biased region" description="Pro residues" evidence="16">
    <location>
        <begin position="1323"/>
        <end position="1368"/>
    </location>
</feature>
<dbReference type="GO" id="GO:0070971">
    <property type="term" value="C:endoplasmic reticulum exit site"/>
    <property type="evidence" value="ECO:0007669"/>
    <property type="project" value="TreeGrafter"/>
</dbReference>
<feature type="compositionally biased region" description="Polar residues" evidence="16">
    <location>
        <begin position="578"/>
        <end position="588"/>
    </location>
</feature>
<dbReference type="PANTHER" id="PTHR13923:SF11">
    <property type="entry name" value="SECRETORY 31, ISOFORM D"/>
    <property type="match status" value="1"/>
</dbReference>
<dbReference type="PROSITE" id="PS50082">
    <property type="entry name" value="WD_REPEATS_2"/>
    <property type="match status" value="2"/>
</dbReference>
<feature type="compositionally biased region" description="Basic and acidic residues" evidence="16">
    <location>
        <begin position="1374"/>
        <end position="1383"/>
    </location>
</feature>
<name>A0A067M417_BOTB1</name>
<dbReference type="GO" id="GO:0090110">
    <property type="term" value="P:COPII-coated vesicle cargo loading"/>
    <property type="evidence" value="ECO:0007669"/>
    <property type="project" value="TreeGrafter"/>
</dbReference>
<dbReference type="PANTHER" id="PTHR13923">
    <property type="entry name" value="SEC31-RELATED PROTEIN"/>
    <property type="match status" value="1"/>
</dbReference>
<reference evidence="19" key="1">
    <citation type="journal article" date="2014" name="Proc. Natl. Acad. Sci. U.S.A.">
        <title>Extensive sampling of basidiomycete genomes demonstrates inadequacy of the white-rot/brown-rot paradigm for wood decay fungi.</title>
        <authorList>
            <person name="Riley R."/>
            <person name="Salamov A.A."/>
            <person name="Brown D.W."/>
            <person name="Nagy L.G."/>
            <person name="Floudas D."/>
            <person name="Held B.W."/>
            <person name="Levasseur A."/>
            <person name="Lombard V."/>
            <person name="Morin E."/>
            <person name="Otillar R."/>
            <person name="Lindquist E.A."/>
            <person name="Sun H."/>
            <person name="LaButti K.M."/>
            <person name="Schmutz J."/>
            <person name="Jabbour D."/>
            <person name="Luo H."/>
            <person name="Baker S.E."/>
            <person name="Pisabarro A.G."/>
            <person name="Walton J.D."/>
            <person name="Blanchette R.A."/>
            <person name="Henrissat B."/>
            <person name="Martin F."/>
            <person name="Cullen D."/>
            <person name="Hibbett D.S."/>
            <person name="Grigoriev I.V."/>
        </authorList>
    </citation>
    <scope>NUCLEOTIDE SEQUENCE [LARGE SCALE GENOMIC DNA]</scope>
    <source>
        <strain evidence="19">FD-172 SS1</strain>
    </source>
</reference>
<dbReference type="PROSITE" id="PS50294">
    <property type="entry name" value="WD_REPEATS_REGION"/>
    <property type="match status" value="1"/>
</dbReference>
<dbReference type="EMBL" id="KL198067">
    <property type="protein sequence ID" value="KDQ10528.1"/>
    <property type="molecule type" value="Genomic_DNA"/>
</dbReference>
<feature type="region of interest" description="Disordered" evidence="16">
    <location>
        <begin position="551"/>
        <end position="606"/>
    </location>
</feature>
<dbReference type="HOGENOM" id="CLU_003033_2_0_1"/>